<proteinExistence type="predicted"/>
<dbReference type="EMBL" id="CVRB01000004">
    <property type="protein sequence ID" value="CRK83791.1"/>
    <property type="molecule type" value="Genomic_DNA"/>
</dbReference>
<accession>A0A0U1P0N7</accession>
<evidence type="ECO:0000256" key="1">
    <source>
        <dbReference type="SAM" id="MobiDB-lite"/>
    </source>
</evidence>
<sequence length="42" mass="4807">MPEGKMSKKLEQAVEYANNTNPSAKTNNKPNTSKSDRERRKK</sequence>
<dbReference type="AlphaFoldDB" id="A0A0U1P0N7"/>
<organism evidence="2 3">
    <name type="scientific">Neobacillus massiliamazoniensis</name>
    <dbReference type="NCBI Taxonomy" id="1499688"/>
    <lineage>
        <taxon>Bacteria</taxon>
        <taxon>Bacillati</taxon>
        <taxon>Bacillota</taxon>
        <taxon>Bacilli</taxon>
        <taxon>Bacillales</taxon>
        <taxon>Bacillaceae</taxon>
        <taxon>Neobacillus</taxon>
    </lineage>
</organism>
<keyword evidence="3" id="KW-1185">Reference proteome</keyword>
<dbReference type="STRING" id="1499688.BN000_03785"/>
<feature type="compositionally biased region" description="Polar residues" evidence="1">
    <location>
        <begin position="17"/>
        <end position="33"/>
    </location>
</feature>
<dbReference type="Proteomes" id="UP000199087">
    <property type="component" value="Unassembled WGS sequence"/>
</dbReference>
<reference evidence="3" key="1">
    <citation type="submission" date="2015-05" db="EMBL/GenBank/DDBJ databases">
        <authorList>
            <person name="Urmite Genomes"/>
        </authorList>
    </citation>
    <scope>NUCLEOTIDE SEQUENCE [LARGE SCALE GENOMIC DNA]</scope>
    <source>
        <strain evidence="3">LF1</strain>
    </source>
</reference>
<protein>
    <submittedName>
        <fullName evidence="2">Uncharacterized protein</fullName>
    </submittedName>
</protein>
<evidence type="ECO:0000313" key="3">
    <source>
        <dbReference type="Proteomes" id="UP000199087"/>
    </source>
</evidence>
<feature type="region of interest" description="Disordered" evidence="1">
    <location>
        <begin position="1"/>
        <end position="42"/>
    </location>
</feature>
<dbReference type="RefSeq" id="WP_281177032.1">
    <property type="nucleotide sequence ID" value="NZ_CVRB01000004.1"/>
</dbReference>
<evidence type="ECO:0000313" key="2">
    <source>
        <dbReference type="EMBL" id="CRK83791.1"/>
    </source>
</evidence>
<gene>
    <name evidence="2" type="ORF">BN000_03785</name>
</gene>
<name>A0A0U1P0N7_9BACI</name>
<feature type="compositionally biased region" description="Basic and acidic residues" evidence="1">
    <location>
        <begin position="1"/>
        <end position="12"/>
    </location>
</feature>